<dbReference type="SUPFAM" id="SSF90112">
    <property type="entry name" value="Neurotransmitter-gated ion-channel transmembrane pore"/>
    <property type="match status" value="1"/>
</dbReference>
<evidence type="ECO:0000313" key="8">
    <source>
        <dbReference type="Proteomes" id="UP001187531"/>
    </source>
</evidence>
<gene>
    <name evidence="7" type="ORF">QYM36_005815</name>
</gene>
<dbReference type="CDD" id="cd19051">
    <property type="entry name" value="LGIC_TM_cation"/>
    <property type="match status" value="1"/>
</dbReference>
<reference evidence="7" key="1">
    <citation type="submission" date="2023-07" db="EMBL/GenBank/DDBJ databases">
        <title>Chromosome-level genome assembly of Artemia franciscana.</title>
        <authorList>
            <person name="Jo E."/>
        </authorList>
    </citation>
    <scope>NUCLEOTIDE SEQUENCE</scope>
    <source>
        <tissue evidence="7">Whole body</tissue>
    </source>
</reference>
<evidence type="ECO:0000256" key="4">
    <source>
        <dbReference type="ARBA" id="ARBA00023136"/>
    </source>
</evidence>
<feature type="transmembrane region" description="Helical" evidence="5">
    <location>
        <begin position="199"/>
        <end position="220"/>
    </location>
</feature>
<dbReference type="Pfam" id="PF02931">
    <property type="entry name" value="Neur_chan_LBD"/>
    <property type="match status" value="1"/>
</dbReference>
<keyword evidence="3 5" id="KW-1133">Transmembrane helix</keyword>
<evidence type="ECO:0000259" key="6">
    <source>
        <dbReference type="Pfam" id="PF02931"/>
    </source>
</evidence>
<feature type="non-terminal residue" evidence="7">
    <location>
        <position position="709"/>
    </location>
</feature>
<evidence type="ECO:0000256" key="2">
    <source>
        <dbReference type="ARBA" id="ARBA00022692"/>
    </source>
</evidence>
<dbReference type="PANTHER" id="PTHR18945">
    <property type="entry name" value="NEUROTRANSMITTER GATED ION CHANNEL"/>
    <property type="match status" value="1"/>
</dbReference>
<feature type="non-terminal residue" evidence="7">
    <location>
        <position position="1"/>
    </location>
</feature>
<keyword evidence="8" id="KW-1185">Reference proteome</keyword>
<protein>
    <recommendedName>
        <fullName evidence="6">Neurotransmitter-gated ion-channel ligand-binding domain-containing protein</fullName>
    </recommendedName>
</protein>
<dbReference type="InterPro" id="IPR036734">
    <property type="entry name" value="Neur_chan_lig-bd_sf"/>
</dbReference>
<name>A0AA88LAU5_ARTSF</name>
<evidence type="ECO:0000256" key="5">
    <source>
        <dbReference type="SAM" id="Phobius"/>
    </source>
</evidence>
<organism evidence="7 8">
    <name type="scientific">Artemia franciscana</name>
    <name type="common">Brine shrimp</name>
    <name type="synonym">Artemia sanfranciscana</name>
    <dbReference type="NCBI Taxonomy" id="6661"/>
    <lineage>
        <taxon>Eukaryota</taxon>
        <taxon>Metazoa</taxon>
        <taxon>Ecdysozoa</taxon>
        <taxon>Arthropoda</taxon>
        <taxon>Crustacea</taxon>
        <taxon>Branchiopoda</taxon>
        <taxon>Anostraca</taxon>
        <taxon>Artemiidae</taxon>
        <taxon>Artemia</taxon>
    </lineage>
</organism>
<dbReference type="GO" id="GO:0016020">
    <property type="term" value="C:membrane"/>
    <property type="evidence" value="ECO:0007669"/>
    <property type="project" value="UniProtKB-SubCell"/>
</dbReference>
<dbReference type="Gene3D" id="2.70.170.10">
    <property type="entry name" value="Neurotransmitter-gated ion-channel ligand-binding domain"/>
    <property type="match status" value="1"/>
</dbReference>
<proteinExistence type="predicted"/>
<dbReference type="InterPro" id="IPR006202">
    <property type="entry name" value="Neur_chan_lig-bd"/>
</dbReference>
<evidence type="ECO:0000313" key="7">
    <source>
        <dbReference type="EMBL" id="KAK2718601.1"/>
    </source>
</evidence>
<dbReference type="InterPro" id="IPR006201">
    <property type="entry name" value="Neur_channel"/>
</dbReference>
<dbReference type="CDD" id="cd18989">
    <property type="entry name" value="LGIC_ECD_cation"/>
    <property type="match status" value="1"/>
</dbReference>
<dbReference type="EMBL" id="JAVRJZ010000009">
    <property type="protein sequence ID" value="KAK2718601.1"/>
    <property type="molecule type" value="Genomic_DNA"/>
</dbReference>
<dbReference type="InterPro" id="IPR036719">
    <property type="entry name" value="Neuro-gated_channel_TM_sf"/>
</dbReference>
<dbReference type="SUPFAM" id="SSF63712">
    <property type="entry name" value="Nicotinic receptor ligand binding domain-like"/>
    <property type="match status" value="1"/>
</dbReference>
<accession>A0AA88LAU5</accession>
<dbReference type="Proteomes" id="UP001187531">
    <property type="component" value="Unassembled WGS sequence"/>
</dbReference>
<keyword evidence="2 5" id="KW-0812">Transmembrane</keyword>
<dbReference type="GO" id="GO:0004888">
    <property type="term" value="F:transmembrane signaling receptor activity"/>
    <property type="evidence" value="ECO:0007669"/>
    <property type="project" value="InterPro"/>
</dbReference>
<dbReference type="GO" id="GO:0005230">
    <property type="term" value="F:extracellular ligand-gated monoatomic ion channel activity"/>
    <property type="evidence" value="ECO:0007669"/>
    <property type="project" value="InterPro"/>
</dbReference>
<dbReference type="InterPro" id="IPR038050">
    <property type="entry name" value="Neuro_actylchol_rec"/>
</dbReference>
<dbReference type="Gene3D" id="1.20.58.390">
    <property type="entry name" value="Neurotransmitter-gated ion-channel transmembrane domain"/>
    <property type="match status" value="1"/>
</dbReference>
<dbReference type="AlphaFoldDB" id="A0AA88LAU5"/>
<feature type="transmembrane region" description="Helical" evidence="5">
    <location>
        <begin position="174"/>
        <end position="193"/>
    </location>
</feature>
<feature type="transmembrane region" description="Helical" evidence="5">
    <location>
        <begin position="227"/>
        <end position="250"/>
    </location>
</feature>
<comment type="subcellular location">
    <subcellularLocation>
        <location evidence="1">Membrane</location>
        <topology evidence="1">Multi-pass membrane protein</topology>
    </subcellularLocation>
</comment>
<feature type="domain" description="Neurotransmitter-gated ion-channel ligand-binding" evidence="6">
    <location>
        <begin position="1"/>
        <end position="166"/>
    </location>
</feature>
<keyword evidence="4 5" id="KW-0472">Membrane</keyword>
<evidence type="ECO:0000256" key="3">
    <source>
        <dbReference type="ARBA" id="ARBA00022989"/>
    </source>
</evidence>
<evidence type="ECO:0000256" key="1">
    <source>
        <dbReference type="ARBA" id="ARBA00004141"/>
    </source>
</evidence>
<comment type="caution">
    <text evidence="7">The sequence shown here is derived from an EMBL/GenBank/DDBJ whole genome shotgun (WGS) entry which is preliminary data.</text>
</comment>
<sequence>DELNGNLLTHGCLSLVWNESSLKWRPREYNNLTYIKVPANEVWIPDIIVQNSYEGLNNYPDSLVNIRHNGAIFHLQKLTLATQCDMDLTYWPFDKQTCSIRVGAWTSDANEVKPILLVDEPELTYFEAGTSPWEIIGAKSELNNLKYAEDMIPRHDVVFTLELQRRSAFDVKMVLVPAIVISLLVLITFWMTPGSPERIHVGCVAVIINTMMLLYFRYVLPASGNHIPLVVVFYVASLSLSAVGIVITLITGSLSRRTTSYDFGTGCAGSHTQSNVCTLSKGSLESERSLRLHDEHNSDADSDLTSKTIPMASFTDALPPPNFSTKRRRKNWILVARLIDQSKKHAFNYESTLRQEAIDVDIEAGKSRIWDLTEKLKQYEKRDCNSDFLVTLSGLKFDVAKLKNKPSAFIVEFVKEQNIDIISKANQITAKCQEASTMTEKYHKEDVFFRKKLEELKKKAPSNVLGIEAAGITEDMRAKIREATHVQRHYAQLIDKLTNEILEYERSGIILQEQKKIVGVEYRKAKKLYQEAVESRNFSRHQLKTTVQRYDKKLNELDIQDAEEHLWKQDAGETVHETLRDIEGQIKYAHEQSDSDPDLQSFNLTDSSRKISAYVELRFLTGAQTPSDVLGKIEELSLQNSSLISARRNATSALNSLKIKGITQNENYKIDSSTRVERKIYTSQQSKNITERSDLEDNDNLKNLRKAIL</sequence>